<dbReference type="SMART" id="SM00248">
    <property type="entry name" value="ANK"/>
    <property type="match status" value="9"/>
</dbReference>
<feature type="repeat" description="ANK" evidence="5">
    <location>
        <begin position="82"/>
        <end position="114"/>
    </location>
</feature>
<dbReference type="InterPro" id="IPR051573">
    <property type="entry name" value="Ankyrin-SOCS_box_domain"/>
</dbReference>
<dbReference type="OrthoDB" id="194358at2759"/>
<dbReference type="GeneTree" id="ENSGT00940000159080"/>
<dbReference type="Pfam" id="PF00023">
    <property type="entry name" value="Ank"/>
    <property type="match status" value="1"/>
</dbReference>
<feature type="repeat" description="ANK" evidence="5">
    <location>
        <begin position="115"/>
        <end position="147"/>
    </location>
</feature>
<dbReference type="Pfam" id="PF12796">
    <property type="entry name" value="Ank_2"/>
    <property type="match status" value="2"/>
</dbReference>
<evidence type="ECO:0000313" key="8">
    <source>
        <dbReference type="Proteomes" id="UP000694397"/>
    </source>
</evidence>
<dbReference type="InterPro" id="IPR036770">
    <property type="entry name" value="Ankyrin_rpt-contain_sf"/>
</dbReference>
<dbReference type="SUPFAM" id="SSF158235">
    <property type="entry name" value="SOCS box-like"/>
    <property type="match status" value="1"/>
</dbReference>
<feature type="repeat" description="ANK" evidence="5">
    <location>
        <begin position="214"/>
        <end position="246"/>
    </location>
</feature>
<dbReference type="GeneID" id="108940410"/>
<feature type="repeat" description="ANK" evidence="5">
    <location>
        <begin position="181"/>
        <end position="213"/>
    </location>
</feature>
<dbReference type="Ensembl" id="ENSSFOT00015062839.1">
    <property type="protein sequence ID" value="ENSSFOP00015047878.1"/>
    <property type="gene ID" value="ENSSFOG00015030774.1"/>
</dbReference>
<dbReference type="InterPro" id="IPR002110">
    <property type="entry name" value="Ankyrin_rpt"/>
</dbReference>
<dbReference type="PROSITE" id="PS50225">
    <property type="entry name" value="SOCS"/>
    <property type="match status" value="1"/>
</dbReference>
<keyword evidence="4 5" id="KW-0040">ANK repeat</keyword>
<dbReference type="InterPro" id="IPR001496">
    <property type="entry name" value="SOCS_box"/>
</dbReference>
<evidence type="ECO:0000259" key="6">
    <source>
        <dbReference type="PROSITE" id="PS50225"/>
    </source>
</evidence>
<dbReference type="SUPFAM" id="SSF48403">
    <property type="entry name" value="Ankyrin repeat"/>
    <property type="match status" value="1"/>
</dbReference>
<dbReference type="Gene3D" id="1.25.40.20">
    <property type="entry name" value="Ankyrin repeat-containing domain"/>
    <property type="match status" value="2"/>
</dbReference>
<evidence type="ECO:0000256" key="1">
    <source>
        <dbReference type="ARBA" id="ARBA00004906"/>
    </source>
</evidence>
<dbReference type="PANTHER" id="PTHR24136">
    <property type="entry name" value="SOWAH (DROSOPHILA) HOMOLOG"/>
    <property type="match status" value="1"/>
</dbReference>
<comment type="pathway">
    <text evidence="1">Protein modification; protein ubiquitination.</text>
</comment>
<keyword evidence="3" id="KW-0677">Repeat</keyword>
<dbReference type="GO" id="GO:0016567">
    <property type="term" value="P:protein ubiquitination"/>
    <property type="evidence" value="ECO:0007669"/>
    <property type="project" value="UniProtKB-UniPathway"/>
</dbReference>
<dbReference type="InterPro" id="IPR036036">
    <property type="entry name" value="SOCS_box-like_dom_sf"/>
</dbReference>
<name>A0A8C9TGJ5_SCLFO</name>
<dbReference type="GO" id="GO:0045732">
    <property type="term" value="P:positive regulation of protein catabolic process"/>
    <property type="evidence" value="ECO:0007669"/>
    <property type="project" value="TreeGrafter"/>
</dbReference>
<dbReference type="PROSITE" id="PS50088">
    <property type="entry name" value="ANK_REPEAT"/>
    <property type="match status" value="4"/>
</dbReference>
<evidence type="ECO:0000313" key="7">
    <source>
        <dbReference type="Ensembl" id="ENSSFOP00015047878.1"/>
    </source>
</evidence>
<proteinExistence type="inferred from homology"/>
<evidence type="ECO:0000256" key="2">
    <source>
        <dbReference type="ARBA" id="ARBA00005949"/>
    </source>
</evidence>
<dbReference type="PROSITE" id="PS50297">
    <property type="entry name" value="ANK_REP_REGION"/>
    <property type="match status" value="4"/>
</dbReference>
<comment type="similarity">
    <text evidence="2">Belongs to the ankyrin SOCS box (ASB) family.</text>
</comment>
<dbReference type="AlphaFoldDB" id="A0A8C9TGJ5"/>
<dbReference type="Proteomes" id="UP000694397">
    <property type="component" value="Chromosome 3"/>
</dbReference>
<evidence type="ECO:0000256" key="4">
    <source>
        <dbReference type="ARBA" id="ARBA00023043"/>
    </source>
</evidence>
<evidence type="ECO:0000256" key="5">
    <source>
        <dbReference type="PROSITE-ProRule" id="PRU00023"/>
    </source>
</evidence>
<feature type="domain" description="SOCS box" evidence="6">
    <location>
        <begin position="475"/>
        <end position="518"/>
    </location>
</feature>
<evidence type="ECO:0000256" key="3">
    <source>
        <dbReference type="ARBA" id="ARBA00022737"/>
    </source>
</evidence>
<protein>
    <submittedName>
        <fullName evidence="7">Ankyrin repeat and SOCS box containing 3</fullName>
    </submittedName>
</protein>
<accession>A0A8C9TGJ5</accession>
<dbReference type="SMART" id="SM00969">
    <property type="entry name" value="SOCS_box"/>
    <property type="match status" value="1"/>
</dbReference>
<keyword evidence="8" id="KW-1185">Reference proteome</keyword>
<organism evidence="7 8">
    <name type="scientific">Scleropages formosus</name>
    <name type="common">Asian bonytongue</name>
    <name type="synonym">Osteoglossum formosum</name>
    <dbReference type="NCBI Taxonomy" id="113540"/>
    <lineage>
        <taxon>Eukaryota</taxon>
        <taxon>Metazoa</taxon>
        <taxon>Chordata</taxon>
        <taxon>Craniata</taxon>
        <taxon>Vertebrata</taxon>
        <taxon>Euteleostomi</taxon>
        <taxon>Actinopterygii</taxon>
        <taxon>Neopterygii</taxon>
        <taxon>Teleostei</taxon>
        <taxon>Osteoglossocephala</taxon>
        <taxon>Osteoglossomorpha</taxon>
        <taxon>Osteoglossiformes</taxon>
        <taxon>Osteoglossidae</taxon>
        <taxon>Scleropages</taxon>
    </lineage>
</organism>
<dbReference type="Pfam" id="PF07525">
    <property type="entry name" value="SOCS_box"/>
    <property type="match status" value="1"/>
</dbReference>
<reference evidence="7 8" key="1">
    <citation type="submission" date="2019-04" db="EMBL/GenBank/DDBJ databases">
        <authorList>
            <consortium name="Wellcome Sanger Institute Data Sharing"/>
        </authorList>
    </citation>
    <scope>NUCLEOTIDE SEQUENCE [LARGE SCALE GENOMIC DNA]</scope>
</reference>
<reference evidence="7" key="3">
    <citation type="submission" date="2025-09" db="UniProtKB">
        <authorList>
            <consortium name="Ensembl"/>
        </authorList>
    </citation>
    <scope>IDENTIFICATION</scope>
</reference>
<dbReference type="RefSeq" id="XP_018618085.2">
    <property type="nucleotide sequence ID" value="XM_018762569.2"/>
</dbReference>
<dbReference type="GO" id="GO:0035556">
    <property type="term" value="P:intracellular signal transduction"/>
    <property type="evidence" value="ECO:0007669"/>
    <property type="project" value="InterPro"/>
</dbReference>
<dbReference type="Gene3D" id="1.10.750.20">
    <property type="entry name" value="SOCS box"/>
    <property type="match status" value="1"/>
</dbReference>
<dbReference type="PANTHER" id="PTHR24136:SF15">
    <property type="entry name" value="ANK_REP_REGION DOMAIN-CONTAINING PROTEIN"/>
    <property type="match status" value="1"/>
</dbReference>
<dbReference type="RefSeq" id="XP_018618086.2">
    <property type="nucleotide sequence ID" value="XM_018762570.2"/>
</dbReference>
<dbReference type="UniPathway" id="UPA00143"/>
<reference evidence="7" key="2">
    <citation type="submission" date="2025-08" db="UniProtKB">
        <authorList>
            <consortium name="Ensembl"/>
        </authorList>
    </citation>
    <scope>IDENTIFICATION</scope>
</reference>
<gene>
    <name evidence="7" type="primary">asb3</name>
</gene>
<sequence length="542" mass="58932">MDFTECHQHTCSVVALATRQADHALVRKLIEEGYGVDVRDNRGWNPLHEAASCGAHKVARLLLGAVRSRCGDGDYVNSRTHDSATPLYLAARQGRFRVARHLLRAGADVNRTTGDGASPLFAAVDGGHRKVAELLVRWGSEVNHAHSVSGWSCLHQAVFRGHPEMVRFLVTVARIDPTDDFEITPLFVAAQYGQRECLDILADAGANINHQSQDLATPLLIASQEGHLSCVTTLLERGANPNLYCNEDKWQLPIHAAAEFGHIGILERLLPVTGRSCDRSPGKVSPVYSAVLGTQVESLQLLLKEGYSPDAQDCGAFGFSSPLAACLFPHYESSAPRQARLHRVPAMVRLLLAAGARVEGEMFGTCLELDLPSVLQLLLANAGLPAGEHLQGLVAAGLKRVSSAARWLPLLLRAGLNPSHFLHPALFEEAKGDVVNFLLEFTNWKRLPLSVLACLSKRQAESTWEPRPHLCLLPPLSHLCRLAVMDTVGSQLLAGEAFVRQLPVPTLLQDFLRFTDVLEAHVLPCQQLPEASDSLGESIGPP</sequence>